<evidence type="ECO:0000313" key="2">
    <source>
        <dbReference type="EMBL" id="KIL64676.1"/>
    </source>
</evidence>
<protein>
    <submittedName>
        <fullName evidence="2">Uncharacterized protein</fullName>
    </submittedName>
</protein>
<feature type="compositionally biased region" description="Basic and acidic residues" evidence="1">
    <location>
        <begin position="57"/>
        <end position="79"/>
    </location>
</feature>
<evidence type="ECO:0000256" key="1">
    <source>
        <dbReference type="SAM" id="MobiDB-lite"/>
    </source>
</evidence>
<reference evidence="2 3" key="1">
    <citation type="submission" date="2014-04" db="EMBL/GenBank/DDBJ databases">
        <title>Evolutionary Origins and Diversification of the Mycorrhizal Mutualists.</title>
        <authorList>
            <consortium name="DOE Joint Genome Institute"/>
            <consortium name="Mycorrhizal Genomics Consortium"/>
            <person name="Kohler A."/>
            <person name="Kuo A."/>
            <person name="Nagy L.G."/>
            <person name="Floudas D."/>
            <person name="Copeland A."/>
            <person name="Barry K.W."/>
            <person name="Cichocki N."/>
            <person name="Veneault-Fourrey C."/>
            <person name="LaButti K."/>
            <person name="Lindquist E.A."/>
            <person name="Lipzen A."/>
            <person name="Lundell T."/>
            <person name="Morin E."/>
            <person name="Murat C."/>
            <person name="Riley R."/>
            <person name="Ohm R."/>
            <person name="Sun H."/>
            <person name="Tunlid A."/>
            <person name="Henrissat B."/>
            <person name="Grigoriev I.V."/>
            <person name="Hibbett D.S."/>
            <person name="Martin F."/>
        </authorList>
    </citation>
    <scope>NUCLEOTIDE SEQUENCE [LARGE SCALE GENOMIC DNA]</scope>
    <source>
        <strain evidence="2 3">Koide BX008</strain>
    </source>
</reference>
<gene>
    <name evidence="2" type="ORF">M378DRAFT_162803</name>
</gene>
<keyword evidence="3" id="KW-1185">Reference proteome</keyword>
<feature type="region of interest" description="Disordered" evidence="1">
    <location>
        <begin position="1"/>
        <end position="79"/>
    </location>
</feature>
<proteinExistence type="predicted"/>
<feature type="compositionally biased region" description="Basic and acidic residues" evidence="1">
    <location>
        <begin position="1"/>
        <end position="11"/>
    </location>
</feature>
<organism evidence="2 3">
    <name type="scientific">Amanita muscaria (strain Koide BX008)</name>
    <dbReference type="NCBI Taxonomy" id="946122"/>
    <lineage>
        <taxon>Eukaryota</taxon>
        <taxon>Fungi</taxon>
        <taxon>Dikarya</taxon>
        <taxon>Basidiomycota</taxon>
        <taxon>Agaricomycotina</taxon>
        <taxon>Agaricomycetes</taxon>
        <taxon>Agaricomycetidae</taxon>
        <taxon>Agaricales</taxon>
        <taxon>Pluteineae</taxon>
        <taxon>Amanitaceae</taxon>
        <taxon>Amanita</taxon>
    </lineage>
</organism>
<dbReference type="InParanoid" id="A0A0C2X5X8"/>
<dbReference type="Proteomes" id="UP000054549">
    <property type="component" value="Unassembled WGS sequence"/>
</dbReference>
<dbReference type="EMBL" id="KN818247">
    <property type="protein sequence ID" value="KIL64676.1"/>
    <property type="molecule type" value="Genomic_DNA"/>
</dbReference>
<name>A0A0C2X5X8_AMAMK</name>
<accession>A0A0C2X5X8</accession>
<feature type="compositionally biased region" description="Acidic residues" evidence="1">
    <location>
        <begin position="34"/>
        <end position="44"/>
    </location>
</feature>
<dbReference type="AlphaFoldDB" id="A0A0C2X5X8"/>
<evidence type="ECO:0000313" key="3">
    <source>
        <dbReference type="Proteomes" id="UP000054549"/>
    </source>
</evidence>
<sequence>MNKSQACRDSHTSSGQNEGYTPAGDGDNKYVARDDEEGDQEAGIEEPSVANAFNKQISDERSEHDNEAGREGRLDREHM</sequence>
<dbReference type="HOGENOM" id="CLU_2605530_0_0_1"/>